<name>A0A8X6T6E3_NEPPI</name>
<organism evidence="1 2">
    <name type="scientific">Nephila pilipes</name>
    <name type="common">Giant wood spider</name>
    <name type="synonym">Nephila maculata</name>
    <dbReference type="NCBI Taxonomy" id="299642"/>
    <lineage>
        <taxon>Eukaryota</taxon>
        <taxon>Metazoa</taxon>
        <taxon>Ecdysozoa</taxon>
        <taxon>Arthropoda</taxon>
        <taxon>Chelicerata</taxon>
        <taxon>Arachnida</taxon>
        <taxon>Araneae</taxon>
        <taxon>Araneomorphae</taxon>
        <taxon>Entelegynae</taxon>
        <taxon>Araneoidea</taxon>
        <taxon>Nephilidae</taxon>
        <taxon>Nephila</taxon>
    </lineage>
</organism>
<keyword evidence="2" id="KW-1185">Reference proteome</keyword>
<reference evidence="1" key="1">
    <citation type="submission" date="2020-08" db="EMBL/GenBank/DDBJ databases">
        <title>Multicomponent nature underlies the extraordinary mechanical properties of spider dragline silk.</title>
        <authorList>
            <person name="Kono N."/>
            <person name="Nakamura H."/>
            <person name="Mori M."/>
            <person name="Yoshida Y."/>
            <person name="Ohtoshi R."/>
            <person name="Malay A.D."/>
            <person name="Moran D.A.P."/>
            <person name="Tomita M."/>
            <person name="Numata K."/>
            <person name="Arakawa K."/>
        </authorList>
    </citation>
    <scope>NUCLEOTIDE SEQUENCE</scope>
</reference>
<protein>
    <submittedName>
        <fullName evidence="1">Uncharacterized protein</fullName>
    </submittedName>
</protein>
<gene>
    <name evidence="1" type="ORF">NPIL_551051</name>
</gene>
<proteinExistence type="predicted"/>
<sequence>MTLDLDSVSPCILKVFIVSSKIRRWQIRTPVDEIGDESATATLSEVVLPAFSPVERNEHSRSLSQNAGKNVQSLEVKSLEDAKEAQIASFEVKSLKKPCADLCLQWDRYY</sequence>
<dbReference type="Proteomes" id="UP000887013">
    <property type="component" value="Unassembled WGS sequence"/>
</dbReference>
<evidence type="ECO:0000313" key="2">
    <source>
        <dbReference type="Proteomes" id="UP000887013"/>
    </source>
</evidence>
<dbReference type="AlphaFoldDB" id="A0A8X6T6E3"/>
<dbReference type="EMBL" id="BMAW01003254">
    <property type="protein sequence ID" value="GFS82573.1"/>
    <property type="molecule type" value="Genomic_DNA"/>
</dbReference>
<evidence type="ECO:0000313" key="1">
    <source>
        <dbReference type="EMBL" id="GFS82573.1"/>
    </source>
</evidence>
<comment type="caution">
    <text evidence="1">The sequence shown here is derived from an EMBL/GenBank/DDBJ whole genome shotgun (WGS) entry which is preliminary data.</text>
</comment>
<accession>A0A8X6T6E3</accession>